<reference evidence="1 2" key="1">
    <citation type="submission" date="2016-10" db="EMBL/GenBank/DDBJ databases">
        <authorList>
            <person name="de Groot N.N."/>
        </authorList>
    </citation>
    <scope>NUCLEOTIDE SEQUENCE [LARGE SCALE GENOMIC DNA]</scope>
    <source>
        <strain evidence="1 2">LMG 2158</strain>
    </source>
</reference>
<gene>
    <name evidence="1" type="ORF">SAMN05216581_4885</name>
</gene>
<accession>A0A1H6NZT5</accession>
<sequence>MDGISHSPRFSLIIEHGYKALAQASPDCKETPLRTLHKIYSAASKIFREPLS</sequence>
<evidence type="ECO:0000313" key="1">
    <source>
        <dbReference type="EMBL" id="SEI22679.1"/>
    </source>
</evidence>
<organism evidence="1 2">
    <name type="scientific">Pseudomonas asplenii</name>
    <dbReference type="NCBI Taxonomy" id="53407"/>
    <lineage>
        <taxon>Bacteria</taxon>
        <taxon>Pseudomonadati</taxon>
        <taxon>Pseudomonadota</taxon>
        <taxon>Gammaproteobacteria</taxon>
        <taxon>Pseudomonadales</taxon>
        <taxon>Pseudomonadaceae</taxon>
        <taxon>Pseudomonas</taxon>
    </lineage>
</organism>
<name>A0A1H6NZT5_9PSED</name>
<proteinExistence type="predicted"/>
<dbReference type="AlphaFoldDB" id="A0A1H6NZT5"/>
<dbReference type="EMBL" id="LT629972">
    <property type="protein sequence ID" value="SEI22679.1"/>
    <property type="molecule type" value="Genomic_DNA"/>
</dbReference>
<protein>
    <submittedName>
        <fullName evidence="1">Uncharacterized protein</fullName>
    </submittedName>
</protein>
<dbReference type="Proteomes" id="UP000182272">
    <property type="component" value="Chromosome I"/>
</dbReference>
<evidence type="ECO:0000313" key="2">
    <source>
        <dbReference type="Proteomes" id="UP000182272"/>
    </source>
</evidence>